<keyword evidence="2" id="KW-1185">Reference proteome</keyword>
<name>A0A7U2HYK1_PHANO</name>
<sequence>MLAVLKDVFQVGLDPGEHLRSLVLRLKLDRLRKRRPMQISGPVLPGDKVYTEETELKAWLKALLYIEHKENFILEILLFQRNIRIGVVEEVLMALTTVWEVLHSRGGRVAIDWVYRGHWHGGVTRDAVEPLQ</sequence>
<accession>A0A7U2HYK1</accession>
<reference evidence="2" key="1">
    <citation type="journal article" date="2021" name="BMC Genomics">
        <title>Chromosome-level genome assembly and manually-curated proteome of model necrotroph Parastagonospora nodorum Sn15 reveals a genome-wide trove of candidate effector homologs, and redundancy of virulence-related functions within an accessory chromosome.</title>
        <authorList>
            <person name="Bertazzoni S."/>
            <person name="Jones D.A.B."/>
            <person name="Phan H.T."/>
            <person name="Tan K.-C."/>
            <person name="Hane J.K."/>
        </authorList>
    </citation>
    <scope>NUCLEOTIDE SEQUENCE [LARGE SCALE GENOMIC DNA]</scope>
    <source>
        <strain evidence="2">SN15 / ATCC MYA-4574 / FGSC 10173)</strain>
    </source>
</reference>
<dbReference type="OrthoDB" id="3763466at2759"/>
<dbReference type="Proteomes" id="UP000663193">
    <property type="component" value="Chromosome 5"/>
</dbReference>
<dbReference type="AlphaFoldDB" id="A0A7U2HYK1"/>
<evidence type="ECO:0000313" key="2">
    <source>
        <dbReference type="Proteomes" id="UP000663193"/>
    </source>
</evidence>
<gene>
    <name evidence="1" type="ORF">JI435_431780</name>
</gene>
<dbReference type="EMBL" id="CP069027">
    <property type="protein sequence ID" value="QRC95099.1"/>
    <property type="molecule type" value="Genomic_DNA"/>
</dbReference>
<dbReference type="VEuPathDB" id="FungiDB:JI435_431780"/>
<organism evidence="1 2">
    <name type="scientific">Phaeosphaeria nodorum (strain SN15 / ATCC MYA-4574 / FGSC 10173)</name>
    <name type="common">Glume blotch fungus</name>
    <name type="synonym">Parastagonospora nodorum</name>
    <dbReference type="NCBI Taxonomy" id="321614"/>
    <lineage>
        <taxon>Eukaryota</taxon>
        <taxon>Fungi</taxon>
        <taxon>Dikarya</taxon>
        <taxon>Ascomycota</taxon>
        <taxon>Pezizomycotina</taxon>
        <taxon>Dothideomycetes</taxon>
        <taxon>Pleosporomycetidae</taxon>
        <taxon>Pleosporales</taxon>
        <taxon>Pleosporineae</taxon>
        <taxon>Phaeosphaeriaceae</taxon>
        <taxon>Parastagonospora</taxon>
    </lineage>
</organism>
<protein>
    <submittedName>
        <fullName evidence="1">Uncharacterized protein</fullName>
    </submittedName>
</protein>
<evidence type="ECO:0000313" key="1">
    <source>
        <dbReference type="EMBL" id="QRC95099.1"/>
    </source>
</evidence>
<proteinExistence type="predicted"/>